<dbReference type="InterPro" id="IPR001509">
    <property type="entry name" value="Epimerase_deHydtase"/>
</dbReference>
<dbReference type="InterPro" id="IPR050177">
    <property type="entry name" value="Lipid_A_modif_metabolic_enz"/>
</dbReference>
<reference evidence="2 3" key="1">
    <citation type="submission" date="2021-07" db="EMBL/GenBank/DDBJ databases">
        <title>Paenibacillus radiodurans sp. nov., isolated from the southeastern edge of Tengger Desert.</title>
        <authorList>
            <person name="Zhang G."/>
        </authorList>
    </citation>
    <scope>NUCLEOTIDE SEQUENCE [LARGE SCALE GENOMIC DNA]</scope>
    <source>
        <strain evidence="2 3">CCM 7311</strain>
    </source>
</reference>
<gene>
    <name evidence="2" type="ORF">K0U00_35885</name>
</gene>
<evidence type="ECO:0000313" key="2">
    <source>
        <dbReference type="EMBL" id="MBW7459451.1"/>
    </source>
</evidence>
<dbReference type="RefSeq" id="WP_210043985.1">
    <property type="nucleotide sequence ID" value="NZ_JBHLVU010000001.1"/>
</dbReference>
<dbReference type="Pfam" id="PF01370">
    <property type="entry name" value="Epimerase"/>
    <property type="match status" value="1"/>
</dbReference>
<dbReference type="EMBL" id="JAHZIK010001649">
    <property type="protein sequence ID" value="MBW7459451.1"/>
    <property type="molecule type" value="Genomic_DNA"/>
</dbReference>
<sequence length="289" mass="31590">MKILITGVSGFIGERLARRLAGTHTVLGMARSPIEEPASMEFVQGSFDNPEDLQKLDGEQIDAVIHLAAVTGGCSEEDGLAVNVQGTRRLYRYLIGQGCRRFITASSIAAVGCLDAGFIPQQLPIPDDHPCLAKDAYGLSKAMVEEVTRYFHRITPVSEFINLRFGSVVPDESWTPPVIGTDTRLNAPYVLLGRVFASDIVEGLVRIVEAPPADRVLNCNFVGPDSGSTVSSIEMLEALLGDHAADFDLSAYREPDGKYLPLYDMRRMKQEFGFSPVKLTRAIEDNSIL</sequence>
<keyword evidence="3" id="KW-1185">Reference proteome</keyword>
<organism evidence="2 3">
    <name type="scientific">Paenibacillus sepulcri</name>
    <dbReference type="NCBI Taxonomy" id="359917"/>
    <lineage>
        <taxon>Bacteria</taxon>
        <taxon>Bacillati</taxon>
        <taxon>Bacillota</taxon>
        <taxon>Bacilli</taxon>
        <taxon>Bacillales</taxon>
        <taxon>Paenibacillaceae</taxon>
        <taxon>Paenibacillus</taxon>
    </lineage>
</organism>
<feature type="domain" description="NAD-dependent epimerase/dehydratase" evidence="1">
    <location>
        <begin position="3"/>
        <end position="168"/>
    </location>
</feature>
<protein>
    <submittedName>
        <fullName evidence="2">NAD(P)-dependent oxidoreductase</fullName>
    </submittedName>
</protein>
<dbReference type="Gene3D" id="3.40.50.720">
    <property type="entry name" value="NAD(P)-binding Rossmann-like Domain"/>
    <property type="match status" value="1"/>
</dbReference>
<dbReference type="InterPro" id="IPR036291">
    <property type="entry name" value="NAD(P)-bd_dom_sf"/>
</dbReference>
<comment type="caution">
    <text evidence="2">The sequence shown here is derived from an EMBL/GenBank/DDBJ whole genome shotgun (WGS) entry which is preliminary data.</text>
</comment>
<dbReference type="PANTHER" id="PTHR43245">
    <property type="entry name" value="BIFUNCTIONAL POLYMYXIN RESISTANCE PROTEIN ARNA"/>
    <property type="match status" value="1"/>
</dbReference>
<evidence type="ECO:0000259" key="1">
    <source>
        <dbReference type="Pfam" id="PF01370"/>
    </source>
</evidence>
<accession>A0ABS7CFQ1</accession>
<evidence type="ECO:0000313" key="3">
    <source>
        <dbReference type="Proteomes" id="UP001519887"/>
    </source>
</evidence>
<proteinExistence type="predicted"/>
<name>A0ABS7CFQ1_9BACL</name>
<dbReference type="Proteomes" id="UP001519887">
    <property type="component" value="Unassembled WGS sequence"/>
</dbReference>
<dbReference type="SUPFAM" id="SSF51735">
    <property type="entry name" value="NAD(P)-binding Rossmann-fold domains"/>
    <property type="match status" value="1"/>
</dbReference>